<dbReference type="EMBL" id="GL349443">
    <property type="protein sequence ID" value="KNC46499.1"/>
    <property type="molecule type" value="Genomic_DNA"/>
</dbReference>
<dbReference type="Pfam" id="PF15739">
    <property type="entry name" value="TSNAXIP1_N"/>
    <property type="match status" value="1"/>
</dbReference>
<evidence type="ECO:0000259" key="4">
    <source>
        <dbReference type="Pfam" id="PF15739"/>
    </source>
</evidence>
<feature type="region of interest" description="Disordered" evidence="3">
    <location>
        <begin position="33"/>
        <end position="155"/>
    </location>
</feature>
<dbReference type="AlphaFoldDB" id="A0A0L0D2E1"/>
<dbReference type="GeneID" id="25562579"/>
<organism evidence="5 6">
    <name type="scientific">Thecamonas trahens ATCC 50062</name>
    <dbReference type="NCBI Taxonomy" id="461836"/>
    <lineage>
        <taxon>Eukaryota</taxon>
        <taxon>Apusozoa</taxon>
        <taxon>Apusomonadida</taxon>
        <taxon>Apusomonadidae</taxon>
        <taxon>Thecamonas</taxon>
    </lineage>
</organism>
<evidence type="ECO:0000313" key="5">
    <source>
        <dbReference type="EMBL" id="KNC46499.1"/>
    </source>
</evidence>
<feature type="domain" description="Translin-associated factor X-interacting protein 1 N-terminal" evidence="4">
    <location>
        <begin position="248"/>
        <end position="345"/>
    </location>
</feature>
<feature type="compositionally biased region" description="Low complexity" evidence="3">
    <location>
        <begin position="204"/>
        <end position="214"/>
    </location>
</feature>
<accession>A0A0L0D2E1</accession>
<protein>
    <recommendedName>
        <fullName evidence="4">Translin-associated factor X-interacting protein 1 N-terminal domain-containing protein</fullName>
    </recommendedName>
</protein>
<evidence type="ECO:0000256" key="2">
    <source>
        <dbReference type="SAM" id="Coils"/>
    </source>
</evidence>
<feature type="region of interest" description="Disordered" evidence="3">
    <location>
        <begin position="202"/>
        <end position="225"/>
    </location>
</feature>
<proteinExistence type="predicted"/>
<sequence>MTLAGSGSSIGYLESSKPKRVSSALAATRALLSERLSPGKSEASPGIEPARPTTASQALTAGARSSGAAAGRPASVMSHHRKQWSPARARRSDGDVPLRSVAPAGESPGDGSSAKADDPTFVFRNERGETVSSGTPAIQAWLRDNPDPPEPRWYVVDAPPPRPATVSGFRRPATAKGAVGRSAATKSIPISTTYEFARTAPVVRPSTASPSSRGTAGGAGGSSGDFRSDAIELEVALLDALRNSGAESEGSCRIRRTVYSQLFEVIIERVPTYAHLLKLIKSEYDSGDVLDQNREAEMREEKELAQQIADDARTELCELTNANAQLREEMSLLRETEAALLSEMDAKDAEIQHLNDRLLQLNPLWLKQQSFYTKLREMETDLESTLASALVSEPAADEKPELTAEELDAADIETLVALSTQPVPDHVVARLHTLEDRVFQLQTEVDLARKREREVYADLLRHKQLAAGLDTDGVFGGGGEAASSDGEASGASADVGLDDHDLASSASTSSS</sequence>
<keyword evidence="1 2" id="KW-0175">Coiled coil</keyword>
<dbReference type="InterPro" id="IPR032755">
    <property type="entry name" value="TSNAXIP1_N"/>
</dbReference>
<dbReference type="Proteomes" id="UP000054408">
    <property type="component" value="Unassembled WGS sequence"/>
</dbReference>
<dbReference type="RefSeq" id="XP_013760280.1">
    <property type="nucleotide sequence ID" value="XM_013904826.1"/>
</dbReference>
<evidence type="ECO:0000313" key="6">
    <source>
        <dbReference type="Proteomes" id="UP000054408"/>
    </source>
</evidence>
<feature type="coiled-coil region" evidence="2">
    <location>
        <begin position="295"/>
        <end position="343"/>
    </location>
</feature>
<keyword evidence="6" id="KW-1185">Reference proteome</keyword>
<evidence type="ECO:0000256" key="3">
    <source>
        <dbReference type="SAM" id="MobiDB-lite"/>
    </source>
</evidence>
<feature type="compositionally biased region" description="Low complexity" evidence="3">
    <location>
        <begin position="481"/>
        <end position="494"/>
    </location>
</feature>
<feature type="compositionally biased region" description="Low complexity" evidence="3">
    <location>
        <begin position="61"/>
        <end position="75"/>
    </location>
</feature>
<evidence type="ECO:0000256" key="1">
    <source>
        <dbReference type="ARBA" id="ARBA00023054"/>
    </source>
</evidence>
<name>A0A0L0D2E1_THETB</name>
<feature type="region of interest" description="Disordered" evidence="3">
    <location>
        <begin position="471"/>
        <end position="511"/>
    </location>
</feature>
<gene>
    <name evidence="5" type="ORF">AMSG_02934</name>
</gene>
<reference evidence="5 6" key="1">
    <citation type="submission" date="2010-05" db="EMBL/GenBank/DDBJ databases">
        <title>The Genome Sequence of Thecamonas trahens ATCC 50062.</title>
        <authorList>
            <consortium name="The Broad Institute Genome Sequencing Platform"/>
            <person name="Russ C."/>
            <person name="Cuomo C."/>
            <person name="Shea T."/>
            <person name="Young S.K."/>
            <person name="Zeng Q."/>
            <person name="Koehrsen M."/>
            <person name="Haas B."/>
            <person name="Borodovsky M."/>
            <person name="Guigo R."/>
            <person name="Alvarado L."/>
            <person name="Berlin A."/>
            <person name="Bochicchio J."/>
            <person name="Borenstein D."/>
            <person name="Chapman S."/>
            <person name="Chen Z."/>
            <person name="Freedman E."/>
            <person name="Gellesch M."/>
            <person name="Goldberg J."/>
            <person name="Griggs A."/>
            <person name="Gujja S."/>
            <person name="Heilman E."/>
            <person name="Heiman D."/>
            <person name="Hepburn T."/>
            <person name="Howarth C."/>
            <person name="Jen D."/>
            <person name="Larson L."/>
            <person name="Mehta T."/>
            <person name="Park D."/>
            <person name="Pearson M."/>
            <person name="Roberts A."/>
            <person name="Saif S."/>
            <person name="Shenoy N."/>
            <person name="Sisk P."/>
            <person name="Stolte C."/>
            <person name="Sykes S."/>
            <person name="Thomson T."/>
            <person name="Walk T."/>
            <person name="White J."/>
            <person name="Yandava C."/>
            <person name="Burger G."/>
            <person name="Gray M.W."/>
            <person name="Holland P.W.H."/>
            <person name="King N."/>
            <person name="Lang F.B.F."/>
            <person name="Roger A.J."/>
            <person name="Ruiz-Trillo I."/>
            <person name="Lander E."/>
            <person name="Nusbaum C."/>
        </authorList>
    </citation>
    <scope>NUCLEOTIDE SEQUENCE [LARGE SCALE GENOMIC DNA]</scope>
    <source>
        <strain evidence="5 6">ATCC 50062</strain>
    </source>
</reference>